<name>A0A318JFY0_9NEIS</name>
<gene>
    <name evidence="2" type="ORF">DFR38_10972</name>
</gene>
<feature type="domain" description="EthD" evidence="1">
    <location>
        <begin position="15"/>
        <end position="91"/>
    </location>
</feature>
<evidence type="ECO:0000313" key="2">
    <source>
        <dbReference type="EMBL" id="PXX46230.1"/>
    </source>
</evidence>
<dbReference type="InterPro" id="IPR011008">
    <property type="entry name" value="Dimeric_a/b-barrel"/>
</dbReference>
<dbReference type="GO" id="GO:0016491">
    <property type="term" value="F:oxidoreductase activity"/>
    <property type="evidence" value="ECO:0007669"/>
    <property type="project" value="InterPro"/>
</dbReference>
<keyword evidence="3" id="KW-1185">Reference proteome</keyword>
<reference evidence="2 3" key="1">
    <citation type="submission" date="2018-05" db="EMBL/GenBank/DDBJ databases">
        <title>Genomic Encyclopedia of Type Strains, Phase IV (KMG-IV): sequencing the most valuable type-strain genomes for metagenomic binning, comparative biology and taxonomic classification.</title>
        <authorList>
            <person name="Goeker M."/>
        </authorList>
    </citation>
    <scope>NUCLEOTIDE SEQUENCE [LARGE SCALE GENOMIC DNA]</scope>
    <source>
        <strain evidence="2 3">DSM 25134</strain>
    </source>
</reference>
<evidence type="ECO:0000259" key="1">
    <source>
        <dbReference type="Pfam" id="PF07110"/>
    </source>
</evidence>
<dbReference type="OrthoDB" id="5343971at2"/>
<protein>
    <submittedName>
        <fullName evidence="2">Uncharacterized protein (TIGR02118 family)</fullName>
    </submittedName>
</protein>
<dbReference type="EMBL" id="QJKC01000009">
    <property type="protein sequence ID" value="PXX46230.1"/>
    <property type="molecule type" value="Genomic_DNA"/>
</dbReference>
<proteinExistence type="predicted"/>
<dbReference type="Gene3D" id="3.30.70.100">
    <property type="match status" value="1"/>
</dbReference>
<dbReference type="PANTHER" id="PTHR40260:SF2">
    <property type="entry name" value="BLR8190 PROTEIN"/>
    <property type="match status" value="1"/>
</dbReference>
<accession>A0A318JFY0</accession>
<dbReference type="SUPFAM" id="SSF54909">
    <property type="entry name" value="Dimeric alpha+beta barrel"/>
    <property type="match status" value="1"/>
</dbReference>
<dbReference type="RefSeq" id="WP_059284408.1">
    <property type="nucleotide sequence ID" value="NZ_LNQU01000001.1"/>
</dbReference>
<comment type="caution">
    <text evidence="2">The sequence shown here is derived from an EMBL/GenBank/DDBJ whole genome shotgun (WGS) entry which is preliminary data.</text>
</comment>
<dbReference type="Pfam" id="PF07110">
    <property type="entry name" value="EthD"/>
    <property type="match status" value="1"/>
</dbReference>
<dbReference type="NCBIfam" id="TIGR02118">
    <property type="entry name" value="EthD family reductase"/>
    <property type="match status" value="1"/>
</dbReference>
<dbReference type="Proteomes" id="UP000248395">
    <property type="component" value="Unassembled WGS sequence"/>
</dbReference>
<dbReference type="InterPro" id="IPR009799">
    <property type="entry name" value="EthD_dom"/>
</dbReference>
<dbReference type="PANTHER" id="PTHR40260">
    <property type="entry name" value="BLR8190 PROTEIN"/>
    <property type="match status" value="1"/>
</dbReference>
<sequence length="104" mass="11566">MINVSILYPYSATARFDFDYYLQQHMPLASQLLAPALLDMRVEKGISGSQPGSPPSFTALCQLQFESLETFLAAFMPIAEQLQGDIANYTDITPQIQYSEILLG</sequence>
<evidence type="ECO:0000313" key="3">
    <source>
        <dbReference type="Proteomes" id="UP000248395"/>
    </source>
</evidence>
<dbReference type="AlphaFoldDB" id="A0A318JFY0"/>
<organism evidence="2 3">
    <name type="scientific">Aquitalea magnusonii</name>
    <dbReference type="NCBI Taxonomy" id="332411"/>
    <lineage>
        <taxon>Bacteria</taxon>
        <taxon>Pseudomonadati</taxon>
        <taxon>Pseudomonadota</taxon>
        <taxon>Betaproteobacteria</taxon>
        <taxon>Neisseriales</taxon>
        <taxon>Chromobacteriaceae</taxon>
        <taxon>Aquitalea</taxon>
    </lineage>
</organism>